<dbReference type="AlphaFoldDB" id="A0A310SND2"/>
<proteinExistence type="predicted"/>
<keyword evidence="2" id="KW-1185">Reference proteome</keyword>
<dbReference type="EMBL" id="KQ760869">
    <property type="protein sequence ID" value="OAD58771.1"/>
    <property type="molecule type" value="Genomic_DNA"/>
</dbReference>
<reference evidence="1 2" key="1">
    <citation type="submission" date="2015-07" db="EMBL/GenBank/DDBJ databases">
        <title>The genome of Eufriesea mexicana.</title>
        <authorList>
            <person name="Pan H."/>
            <person name="Kapheim K."/>
        </authorList>
    </citation>
    <scope>NUCLEOTIDE SEQUENCE [LARGE SCALE GENOMIC DNA]</scope>
    <source>
        <strain evidence="1">0111107269</strain>
        <tissue evidence="1">Whole body</tissue>
    </source>
</reference>
<name>A0A310SND2_9HYME</name>
<protein>
    <submittedName>
        <fullName evidence="1">Uncharacterized protein</fullName>
    </submittedName>
</protein>
<sequence length="58" mass="6828">MFISIKFTSYIFTGKKKKKGNGTRDILPYDYKCTYGVDGVRVEEVKKMERSRILGRKF</sequence>
<dbReference type="Proteomes" id="UP000250275">
    <property type="component" value="Unassembled WGS sequence"/>
</dbReference>
<organism evidence="1 2">
    <name type="scientific">Eufriesea mexicana</name>
    <dbReference type="NCBI Taxonomy" id="516756"/>
    <lineage>
        <taxon>Eukaryota</taxon>
        <taxon>Metazoa</taxon>
        <taxon>Ecdysozoa</taxon>
        <taxon>Arthropoda</taxon>
        <taxon>Hexapoda</taxon>
        <taxon>Insecta</taxon>
        <taxon>Pterygota</taxon>
        <taxon>Neoptera</taxon>
        <taxon>Endopterygota</taxon>
        <taxon>Hymenoptera</taxon>
        <taxon>Apocrita</taxon>
        <taxon>Aculeata</taxon>
        <taxon>Apoidea</taxon>
        <taxon>Anthophila</taxon>
        <taxon>Apidae</taxon>
        <taxon>Eufriesea</taxon>
    </lineage>
</organism>
<gene>
    <name evidence="1" type="ORF">WN48_10316</name>
</gene>
<evidence type="ECO:0000313" key="1">
    <source>
        <dbReference type="EMBL" id="OAD58771.1"/>
    </source>
</evidence>
<accession>A0A310SND2</accession>
<evidence type="ECO:0000313" key="2">
    <source>
        <dbReference type="Proteomes" id="UP000250275"/>
    </source>
</evidence>